<proteinExistence type="predicted"/>
<dbReference type="EMBL" id="KQ086238">
    <property type="protein sequence ID" value="KLO06088.1"/>
    <property type="molecule type" value="Genomic_DNA"/>
</dbReference>
<evidence type="ECO:0000313" key="4">
    <source>
        <dbReference type="Proteomes" id="UP000053477"/>
    </source>
</evidence>
<keyword evidence="2" id="KW-1133">Transmembrane helix</keyword>
<dbReference type="AlphaFoldDB" id="A0A0H2R9B7"/>
<feature type="compositionally biased region" description="Polar residues" evidence="1">
    <location>
        <begin position="25"/>
        <end position="35"/>
    </location>
</feature>
<protein>
    <submittedName>
        <fullName evidence="3">Uncharacterized protein</fullName>
    </submittedName>
</protein>
<evidence type="ECO:0000313" key="3">
    <source>
        <dbReference type="EMBL" id="KLO06088.1"/>
    </source>
</evidence>
<accession>A0A0H2R9B7</accession>
<evidence type="ECO:0000256" key="1">
    <source>
        <dbReference type="SAM" id="MobiDB-lite"/>
    </source>
</evidence>
<dbReference type="InParanoid" id="A0A0H2R9B7"/>
<organism evidence="3 4">
    <name type="scientific">Schizopora paradoxa</name>
    <dbReference type="NCBI Taxonomy" id="27342"/>
    <lineage>
        <taxon>Eukaryota</taxon>
        <taxon>Fungi</taxon>
        <taxon>Dikarya</taxon>
        <taxon>Basidiomycota</taxon>
        <taxon>Agaricomycotina</taxon>
        <taxon>Agaricomycetes</taxon>
        <taxon>Hymenochaetales</taxon>
        <taxon>Schizoporaceae</taxon>
        <taxon>Schizopora</taxon>
    </lineage>
</organism>
<feature type="transmembrane region" description="Helical" evidence="2">
    <location>
        <begin position="52"/>
        <end position="72"/>
    </location>
</feature>
<dbReference type="Proteomes" id="UP000053477">
    <property type="component" value="Unassembled WGS sequence"/>
</dbReference>
<keyword evidence="2" id="KW-0812">Transmembrane</keyword>
<sequence length="76" mass="8712">MEGEEEEKPDAVSSPPIHPRSRPSTAQTRSMKSSSLITWKKDSRHRYDHSSYSVLFSFFCGSAIEVFVHVLLPRLF</sequence>
<reference evidence="3 4" key="1">
    <citation type="submission" date="2015-04" db="EMBL/GenBank/DDBJ databases">
        <title>Complete genome sequence of Schizopora paradoxa KUC8140, a cosmopolitan wood degrader in East Asia.</title>
        <authorList>
            <consortium name="DOE Joint Genome Institute"/>
            <person name="Min B."/>
            <person name="Park H."/>
            <person name="Jang Y."/>
            <person name="Kim J.-J."/>
            <person name="Kim K.H."/>
            <person name="Pangilinan J."/>
            <person name="Lipzen A."/>
            <person name="Riley R."/>
            <person name="Grigoriev I.V."/>
            <person name="Spatafora J.W."/>
            <person name="Choi I.-G."/>
        </authorList>
    </citation>
    <scope>NUCLEOTIDE SEQUENCE [LARGE SCALE GENOMIC DNA]</scope>
    <source>
        <strain evidence="3 4">KUC8140</strain>
    </source>
</reference>
<keyword evidence="4" id="KW-1185">Reference proteome</keyword>
<evidence type="ECO:0000256" key="2">
    <source>
        <dbReference type="SAM" id="Phobius"/>
    </source>
</evidence>
<feature type="region of interest" description="Disordered" evidence="1">
    <location>
        <begin position="1"/>
        <end position="35"/>
    </location>
</feature>
<gene>
    <name evidence="3" type="ORF">SCHPADRAFT_701227</name>
</gene>
<keyword evidence="2" id="KW-0472">Membrane</keyword>
<name>A0A0H2R9B7_9AGAM</name>